<sequence>MQIWVVDAHPVAGSQARDGGNHQRLSFCKRVGRFFQLSETNLRSLQIHQDGNRNAQLPAGLAHKVMTHLLLFMTAMAEVETNDPAPCFENGLDHRIGAACRPECSHNFCVVHTLPPTPIIVDGQPFVKHANRTKNSALTRKGEPICSERAIANLTEPDTVMIWDTK</sequence>
<dbReference type="EMBL" id="VSSQ01056261">
    <property type="protein sequence ID" value="MPN10118.1"/>
    <property type="molecule type" value="Genomic_DNA"/>
</dbReference>
<protein>
    <submittedName>
        <fullName evidence="1">Uncharacterized protein</fullName>
    </submittedName>
</protein>
<reference evidence="1" key="1">
    <citation type="submission" date="2019-08" db="EMBL/GenBank/DDBJ databases">
        <authorList>
            <person name="Kucharzyk K."/>
            <person name="Murdoch R.W."/>
            <person name="Higgins S."/>
            <person name="Loffler F."/>
        </authorList>
    </citation>
    <scope>NUCLEOTIDE SEQUENCE</scope>
</reference>
<name>A0A645F6W3_9ZZZZ</name>
<dbReference type="AlphaFoldDB" id="A0A645F6W3"/>
<proteinExistence type="predicted"/>
<accession>A0A645F6W3</accession>
<gene>
    <name evidence="1" type="ORF">SDC9_157411</name>
</gene>
<organism evidence="1">
    <name type="scientific">bioreactor metagenome</name>
    <dbReference type="NCBI Taxonomy" id="1076179"/>
    <lineage>
        <taxon>unclassified sequences</taxon>
        <taxon>metagenomes</taxon>
        <taxon>ecological metagenomes</taxon>
    </lineage>
</organism>
<comment type="caution">
    <text evidence="1">The sequence shown here is derived from an EMBL/GenBank/DDBJ whole genome shotgun (WGS) entry which is preliminary data.</text>
</comment>
<evidence type="ECO:0000313" key="1">
    <source>
        <dbReference type="EMBL" id="MPN10118.1"/>
    </source>
</evidence>